<dbReference type="Proteomes" id="UP000763505">
    <property type="component" value="Unassembled WGS sequence"/>
</dbReference>
<reference evidence="2" key="2">
    <citation type="submission" date="2021-09" db="EMBL/GenBank/DDBJ databases">
        <authorList>
            <person name="Gilroy R."/>
        </authorList>
    </citation>
    <scope>NUCLEOTIDE SEQUENCE</scope>
    <source>
        <strain evidence="2">6019</strain>
    </source>
</reference>
<evidence type="ECO:0000256" key="1">
    <source>
        <dbReference type="SAM" id="Phobius"/>
    </source>
</evidence>
<evidence type="ECO:0000313" key="2">
    <source>
        <dbReference type="EMBL" id="HJE18725.1"/>
    </source>
</evidence>
<dbReference type="NCBIfam" id="TIGR02327">
    <property type="entry name" value="int_mem_ywzB"/>
    <property type="match status" value="1"/>
</dbReference>
<keyword evidence="1" id="KW-1133">Transmembrane helix</keyword>
<accession>A0A921DVS6</accession>
<dbReference type="AlphaFoldDB" id="A0A921DVS6"/>
<organism evidence="2 3">
    <name type="scientific">Aliicoccus persicus</name>
    <dbReference type="NCBI Taxonomy" id="930138"/>
    <lineage>
        <taxon>Bacteria</taxon>
        <taxon>Bacillati</taxon>
        <taxon>Bacillota</taxon>
        <taxon>Bacilli</taxon>
        <taxon>Bacillales</taxon>
        <taxon>Staphylococcaceae</taxon>
        <taxon>Aliicoccus</taxon>
    </lineage>
</organism>
<feature type="transmembrane region" description="Helical" evidence="1">
    <location>
        <begin position="43"/>
        <end position="63"/>
    </location>
</feature>
<sequence>MLGFSELALMQLVLHITCVILAFWLLQSIRLESIFRKGEIGKYRLLMIFLAIVLGSLTSNYIMDFFRLVQEASLMFN</sequence>
<evidence type="ECO:0000313" key="3">
    <source>
        <dbReference type="Proteomes" id="UP000763505"/>
    </source>
</evidence>
<protein>
    <submittedName>
        <fullName evidence="2">DUF1146 family protein</fullName>
    </submittedName>
</protein>
<proteinExistence type="predicted"/>
<gene>
    <name evidence="2" type="ORF">K8V35_00030</name>
</gene>
<keyword evidence="1" id="KW-0812">Transmembrane</keyword>
<keyword evidence="1" id="KW-0472">Membrane</keyword>
<feature type="transmembrane region" description="Helical" evidence="1">
    <location>
        <begin position="12"/>
        <end position="31"/>
    </location>
</feature>
<name>A0A921DVS6_9STAP</name>
<reference evidence="2" key="1">
    <citation type="journal article" date="2021" name="PeerJ">
        <title>Extensive microbial diversity within the chicken gut microbiome revealed by metagenomics and culture.</title>
        <authorList>
            <person name="Gilroy R."/>
            <person name="Ravi A."/>
            <person name="Getino M."/>
            <person name="Pursley I."/>
            <person name="Horton D.L."/>
            <person name="Alikhan N.F."/>
            <person name="Baker D."/>
            <person name="Gharbi K."/>
            <person name="Hall N."/>
            <person name="Watson M."/>
            <person name="Adriaenssens E.M."/>
            <person name="Foster-Nyarko E."/>
            <person name="Jarju S."/>
            <person name="Secka A."/>
            <person name="Antonio M."/>
            <person name="Oren A."/>
            <person name="Chaudhuri R.R."/>
            <person name="La Ragione R."/>
            <person name="Hildebrand F."/>
            <person name="Pallen M.J."/>
        </authorList>
    </citation>
    <scope>NUCLEOTIDE SEQUENCE</scope>
    <source>
        <strain evidence="2">6019</strain>
    </source>
</reference>
<dbReference type="Pfam" id="PF06612">
    <property type="entry name" value="DUF1146"/>
    <property type="match status" value="1"/>
</dbReference>
<dbReference type="EMBL" id="DYYI01000001">
    <property type="protein sequence ID" value="HJE18725.1"/>
    <property type="molecule type" value="Genomic_DNA"/>
</dbReference>
<dbReference type="InterPro" id="IPR009526">
    <property type="entry name" value="DUF1146"/>
</dbReference>
<comment type="caution">
    <text evidence="2">The sequence shown here is derived from an EMBL/GenBank/DDBJ whole genome shotgun (WGS) entry which is preliminary data.</text>
</comment>